<keyword evidence="3" id="KW-1185">Reference proteome</keyword>
<sequence length="67" mass="7361">MFCIHSAARAKRATEEQVLLISVAPSDVAFSTHAVLASATALQLFFYEVPDLITQLRLHGTDPLYSQ</sequence>
<organism evidence="1">
    <name type="scientific">Physcomitrium patens</name>
    <name type="common">Spreading-leaved earth moss</name>
    <name type="synonym">Physcomitrella patens</name>
    <dbReference type="NCBI Taxonomy" id="3218"/>
    <lineage>
        <taxon>Eukaryota</taxon>
        <taxon>Viridiplantae</taxon>
        <taxon>Streptophyta</taxon>
        <taxon>Embryophyta</taxon>
        <taxon>Bryophyta</taxon>
        <taxon>Bryophytina</taxon>
        <taxon>Bryopsida</taxon>
        <taxon>Funariidae</taxon>
        <taxon>Funariales</taxon>
        <taxon>Funariaceae</taxon>
        <taxon>Physcomitrium</taxon>
    </lineage>
</organism>
<reference evidence="2" key="3">
    <citation type="submission" date="2020-12" db="UniProtKB">
        <authorList>
            <consortium name="EnsemblPlants"/>
        </authorList>
    </citation>
    <scope>IDENTIFICATION</scope>
</reference>
<accession>A0A2K1KGD5</accession>
<dbReference type="EnsemblPlants" id="Pp3c6_19950V3.1">
    <property type="protein sequence ID" value="Pp3c6_19950V3.1"/>
    <property type="gene ID" value="Pp3c6_19950"/>
</dbReference>
<protein>
    <submittedName>
        <fullName evidence="1 2">Uncharacterized protein</fullName>
    </submittedName>
</protein>
<dbReference type="InParanoid" id="A0A2K1KGD5"/>
<reference evidence="1 3" key="2">
    <citation type="journal article" date="2018" name="Plant J.">
        <title>The Physcomitrella patens chromosome-scale assembly reveals moss genome structure and evolution.</title>
        <authorList>
            <person name="Lang D."/>
            <person name="Ullrich K.K."/>
            <person name="Murat F."/>
            <person name="Fuchs J."/>
            <person name="Jenkins J."/>
            <person name="Haas F.B."/>
            <person name="Piednoel M."/>
            <person name="Gundlach H."/>
            <person name="Van Bel M."/>
            <person name="Meyberg R."/>
            <person name="Vives C."/>
            <person name="Morata J."/>
            <person name="Symeonidi A."/>
            <person name="Hiss M."/>
            <person name="Muchero W."/>
            <person name="Kamisugi Y."/>
            <person name="Saleh O."/>
            <person name="Blanc G."/>
            <person name="Decker E.L."/>
            <person name="van Gessel N."/>
            <person name="Grimwood J."/>
            <person name="Hayes R.D."/>
            <person name="Graham S.W."/>
            <person name="Gunter L.E."/>
            <person name="McDaniel S.F."/>
            <person name="Hoernstein S.N.W."/>
            <person name="Larsson A."/>
            <person name="Li F.W."/>
            <person name="Perroud P.F."/>
            <person name="Phillips J."/>
            <person name="Ranjan P."/>
            <person name="Rokshar D.S."/>
            <person name="Rothfels C.J."/>
            <person name="Schneider L."/>
            <person name="Shu S."/>
            <person name="Stevenson D.W."/>
            <person name="Thummler F."/>
            <person name="Tillich M."/>
            <person name="Villarreal Aguilar J.C."/>
            <person name="Widiez T."/>
            <person name="Wong G.K."/>
            <person name="Wymore A."/>
            <person name="Zhang Y."/>
            <person name="Zimmer A.D."/>
            <person name="Quatrano R.S."/>
            <person name="Mayer K.F.X."/>
            <person name="Goodstein D."/>
            <person name="Casacuberta J.M."/>
            <person name="Vandepoele K."/>
            <person name="Reski R."/>
            <person name="Cuming A.C."/>
            <person name="Tuskan G.A."/>
            <person name="Maumus F."/>
            <person name="Salse J."/>
            <person name="Schmutz J."/>
            <person name="Rensing S.A."/>
        </authorList>
    </citation>
    <scope>NUCLEOTIDE SEQUENCE [LARGE SCALE GENOMIC DNA]</scope>
    <source>
        <strain evidence="2 3">cv. Gransden 2004</strain>
    </source>
</reference>
<evidence type="ECO:0000313" key="1">
    <source>
        <dbReference type="EMBL" id="PNR52844.1"/>
    </source>
</evidence>
<dbReference type="PaxDb" id="3218-PP1S14_253V6.1"/>
<dbReference type="EMBL" id="ABEU02000006">
    <property type="protein sequence ID" value="PNR52844.1"/>
    <property type="molecule type" value="Genomic_DNA"/>
</dbReference>
<name>A0A2K1KGD5_PHYPA</name>
<evidence type="ECO:0000313" key="3">
    <source>
        <dbReference type="Proteomes" id="UP000006727"/>
    </source>
</evidence>
<reference evidence="1 3" key="1">
    <citation type="journal article" date="2008" name="Science">
        <title>The Physcomitrella genome reveals evolutionary insights into the conquest of land by plants.</title>
        <authorList>
            <person name="Rensing S."/>
            <person name="Lang D."/>
            <person name="Zimmer A."/>
            <person name="Terry A."/>
            <person name="Salamov A."/>
            <person name="Shapiro H."/>
            <person name="Nishiyama T."/>
            <person name="Perroud P.-F."/>
            <person name="Lindquist E."/>
            <person name="Kamisugi Y."/>
            <person name="Tanahashi T."/>
            <person name="Sakakibara K."/>
            <person name="Fujita T."/>
            <person name="Oishi K."/>
            <person name="Shin-I T."/>
            <person name="Kuroki Y."/>
            <person name="Toyoda A."/>
            <person name="Suzuki Y."/>
            <person name="Hashimoto A."/>
            <person name="Yamaguchi K."/>
            <person name="Sugano A."/>
            <person name="Kohara Y."/>
            <person name="Fujiyama A."/>
            <person name="Anterola A."/>
            <person name="Aoki S."/>
            <person name="Ashton N."/>
            <person name="Barbazuk W.B."/>
            <person name="Barker E."/>
            <person name="Bennetzen J."/>
            <person name="Bezanilla M."/>
            <person name="Blankenship R."/>
            <person name="Cho S.H."/>
            <person name="Dutcher S."/>
            <person name="Estelle M."/>
            <person name="Fawcett J.A."/>
            <person name="Gundlach H."/>
            <person name="Hanada K."/>
            <person name="Heyl A."/>
            <person name="Hicks K.A."/>
            <person name="Hugh J."/>
            <person name="Lohr M."/>
            <person name="Mayer K."/>
            <person name="Melkozernov A."/>
            <person name="Murata T."/>
            <person name="Nelson D."/>
            <person name="Pils B."/>
            <person name="Prigge M."/>
            <person name="Reiss B."/>
            <person name="Renner T."/>
            <person name="Rombauts S."/>
            <person name="Rushton P."/>
            <person name="Sanderfoot A."/>
            <person name="Schween G."/>
            <person name="Shiu S.-H."/>
            <person name="Stueber K."/>
            <person name="Theodoulou F.L."/>
            <person name="Tu H."/>
            <person name="Van de Peer Y."/>
            <person name="Verrier P.J."/>
            <person name="Waters E."/>
            <person name="Wood A."/>
            <person name="Yang L."/>
            <person name="Cove D."/>
            <person name="Cuming A."/>
            <person name="Hasebe M."/>
            <person name="Lucas S."/>
            <person name="Mishler D.B."/>
            <person name="Reski R."/>
            <person name="Grigoriev I."/>
            <person name="Quatrano R.S."/>
            <person name="Boore J.L."/>
        </authorList>
    </citation>
    <scope>NUCLEOTIDE SEQUENCE [LARGE SCALE GENOMIC DNA]</scope>
    <source>
        <strain evidence="2 3">cv. Gransden 2004</strain>
    </source>
</reference>
<proteinExistence type="predicted"/>
<dbReference type="Proteomes" id="UP000006727">
    <property type="component" value="Chromosome 6"/>
</dbReference>
<evidence type="ECO:0000313" key="2">
    <source>
        <dbReference type="EnsemblPlants" id="Pp3c6_19950V3.1"/>
    </source>
</evidence>
<gene>
    <name evidence="1" type="ORF">PHYPA_009219</name>
</gene>
<dbReference type="AlphaFoldDB" id="A0A2K1KGD5"/>
<dbReference type="Gramene" id="Pp3c6_19950V3.1">
    <property type="protein sequence ID" value="Pp3c6_19950V3.1"/>
    <property type="gene ID" value="Pp3c6_19950"/>
</dbReference>